<dbReference type="GO" id="GO:0003723">
    <property type="term" value="F:RNA binding"/>
    <property type="evidence" value="ECO:0007669"/>
    <property type="project" value="UniProtKB-KW"/>
</dbReference>
<dbReference type="RefSeq" id="YP_010175764.1">
    <property type="nucleotide sequence ID" value="NC_057983.1"/>
</dbReference>
<dbReference type="InterPro" id="IPR024937">
    <property type="entry name" value="Domain_X"/>
</dbReference>
<evidence type="ECO:0000259" key="9">
    <source>
        <dbReference type="Pfam" id="PF01824"/>
    </source>
</evidence>
<evidence type="ECO:0000256" key="4">
    <source>
        <dbReference type="ARBA" id="ARBA00022694"/>
    </source>
</evidence>
<dbReference type="PANTHER" id="PTHR34811:SF1">
    <property type="entry name" value="MATURASE K"/>
    <property type="match status" value="1"/>
</dbReference>
<evidence type="ECO:0000256" key="6">
    <source>
        <dbReference type="HAMAP-Rule" id="MF_01390"/>
    </source>
</evidence>
<dbReference type="InterPro" id="IPR002866">
    <property type="entry name" value="Maturase_MatK"/>
</dbReference>
<evidence type="ECO:0000256" key="7">
    <source>
        <dbReference type="RuleBase" id="RU004226"/>
    </source>
</evidence>
<dbReference type="GO" id="GO:0006397">
    <property type="term" value="P:mRNA processing"/>
    <property type="evidence" value="ECO:0007669"/>
    <property type="project" value="UniProtKB-KW"/>
</dbReference>
<evidence type="ECO:0000256" key="1">
    <source>
        <dbReference type="ARBA" id="ARBA00006621"/>
    </source>
</evidence>
<dbReference type="InterPro" id="IPR024942">
    <property type="entry name" value="Maturase_MatK_N"/>
</dbReference>
<comment type="subcellular location">
    <subcellularLocation>
        <location evidence="6">Plastid</location>
        <location evidence="6">Chloroplast</location>
    </subcellularLocation>
</comment>
<name>A0A899LAM0_OLDCO</name>
<dbReference type="GeneID" id="67787625"/>
<dbReference type="GO" id="GO:0008033">
    <property type="term" value="P:tRNA processing"/>
    <property type="evidence" value="ECO:0007669"/>
    <property type="project" value="UniProtKB-KW"/>
</dbReference>
<dbReference type="HAMAP" id="MF_01390">
    <property type="entry name" value="MatK"/>
    <property type="match status" value="1"/>
</dbReference>
<keyword evidence="2 7" id="KW-0934">Plastid</keyword>
<proteinExistence type="inferred from homology"/>
<dbReference type="PANTHER" id="PTHR34811">
    <property type="entry name" value="MATURASE K"/>
    <property type="match status" value="1"/>
</dbReference>
<dbReference type="GO" id="GO:0008380">
    <property type="term" value="P:RNA splicing"/>
    <property type="evidence" value="ECO:0007669"/>
    <property type="project" value="UniProtKB-UniRule"/>
</dbReference>
<evidence type="ECO:0000256" key="2">
    <source>
        <dbReference type="ARBA" id="ARBA00022640"/>
    </source>
</evidence>
<keyword evidence="3 6" id="KW-0507">mRNA processing</keyword>
<evidence type="ECO:0000256" key="3">
    <source>
        <dbReference type="ARBA" id="ARBA00022664"/>
    </source>
</evidence>
<feature type="domain" description="Domain X" evidence="8">
    <location>
        <begin position="360"/>
        <end position="484"/>
    </location>
</feature>
<comment type="similarity">
    <text evidence="1 6">Belongs to the intron maturase 2 family. MatK subfamily.</text>
</comment>
<keyword evidence="5 6" id="KW-0694">RNA-binding</keyword>
<protein>
    <recommendedName>
        <fullName evidence="6">Maturase K</fullName>
    </recommendedName>
    <alternativeName>
        <fullName evidence="6">Intron maturase</fullName>
    </alternativeName>
</protein>
<feature type="domain" description="Maturase MatK N-terminal" evidence="9">
    <location>
        <begin position="1"/>
        <end position="331"/>
    </location>
</feature>
<comment type="function">
    <text evidence="6 7">Usually encoded in the trnK tRNA gene intron. Probably assists in splicing its own and other chloroplast group II introns.</text>
</comment>
<accession>A0A899LAM0</accession>
<keyword evidence="4 6" id="KW-0819">tRNA processing</keyword>
<dbReference type="GO" id="GO:0009507">
    <property type="term" value="C:chloroplast"/>
    <property type="evidence" value="ECO:0007669"/>
    <property type="project" value="UniProtKB-SubCell"/>
</dbReference>
<dbReference type="Pfam" id="PF01824">
    <property type="entry name" value="MatK_N"/>
    <property type="match status" value="1"/>
</dbReference>
<gene>
    <name evidence="6 10" type="primary">matK</name>
</gene>
<organism evidence="10">
    <name type="scientific">Oldenlandia corymbosa</name>
    <name type="common">Diamond flower</name>
    <name type="synonym">Hedyotis corymbosa</name>
    <dbReference type="NCBI Taxonomy" id="43536"/>
    <lineage>
        <taxon>Eukaryota</taxon>
        <taxon>Viridiplantae</taxon>
        <taxon>Streptophyta</taxon>
        <taxon>Embryophyta</taxon>
        <taxon>Tracheophyta</taxon>
        <taxon>Spermatophyta</taxon>
        <taxon>Magnoliopsida</taxon>
        <taxon>eudicotyledons</taxon>
        <taxon>Gunneridae</taxon>
        <taxon>Pentapetalae</taxon>
        <taxon>asterids</taxon>
        <taxon>lamiids</taxon>
        <taxon>Gentianales</taxon>
        <taxon>Rubiaceae</taxon>
        <taxon>Rubioideae</taxon>
        <taxon>Spermacoceae</taxon>
        <taxon>Hedyotis-Oldenlandia complex</taxon>
        <taxon>Oldenlandia</taxon>
    </lineage>
</organism>
<dbReference type="Pfam" id="PF01348">
    <property type="entry name" value="Intron_maturas2"/>
    <property type="match status" value="1"/>
</dbReference>
<evidence type="ECO:0000259" key="8">
    <source>
        <dbReference type="Pfam" id="PF01348"/>
    </source>
</evidence>
<evidence type="ECO:0000313" key="10">
    <source>
        <dbReference type="EMBL" id="QSM34858.1"/>
    </source>
</evidence>
<keyword evidence="7 10" id="KW-0150">Chloroplast</keyword>
<dbReference type="EMBL" id="MT767006">
    <property type="protein sequence ID" value="QSM34858.1"/>
    <property type="molecule type" value="Genomic_DNA"/>
</dbReference>
<sequence length="513" mass="61201">MEELQRYLHLDRSQEAAFLYPLIFQEYIYGLAHNYSLKRSRLLGNPGYDNKYSFLLVKRLITRMYRQNHFIIFSNDSNKNIFFGRNKNFYPQTISEGFSFIVEIPFHIRLISSPEKKRILKSYNLRSIHSLFPFLENNLLHLNSVLDILIPRDVHLEILVQTLRYWVKDASALHLLRLVFHEYWSWATISVTKKPHFDFSPKRNQRFFFLLYNSHAYEYESILDFLRNQSSHLRSTSFVFFLERLFFYGKKERFVKVVEKDLRISLCLFTDPFMHYVRYQGKAILVSKDTPLLMKKWKSYLVNFWQCHFDLWFHSGRISLNPFLNHSLDFMAYLSSVQLNSVMVRGQMLENAFLIKNSIKKLDTLVPIIPLIRSLSKAKFCNPLGHPISKAAWTDLSDSDMINRFGYICRNLSHYYSGSSKKKSLYRIKYILRLSCAKTLARKHKRTVHIFLKRLGSEFLEEFFASEEEDLSLTFSRASSTFRAVYRSRIWYLDIVYINELSNYQSFILKTSK</sequence>
<evidence type="ECO:0000256" key="5">
    <source>
        <dbReference type="ARBA" id="ARBA00022884"/>
    </source>
</evidence>
<reference evidence="10" key="1">
    <citation type="submission" date="2020-07" db="EMBL/GenBank/DDBJ databases">
        <authorList>
            <person name="Kong L.H."/>
            <person name="Yik H.Y."/>
            <person name="Shaw P.C."/>
        </authorList>
    </citation>
    <scope>NUCLEOTIDE SEQUENCE</scope>
</reference>
<geneLocation type="chloroplast" evidence="10"/>
<dbReference type="AlphaFoldDB" id="A0A899LAM0"/>